<dbReference type="EMBL" id="JAOTJC010000008">
    <property type="protein sequence ID" value="MCU7554873.1"/>
    <property type="molecule type" value="Genomic_DNA"/>
</dbReference>
<proteinExistence type="predicted"/>
<reference evidence="3" key="1">
    <citation type="submission" date="2023-07" db="EMBL/GenBank/DDBJ databases">
        <title>Study on multiphase classification of strain Alteromonas salexigens isolated from the Yellow Sea.</title>
        <authorList>
            <person name="Sun L."/>
        </authorList>
    </citation>
    <scope>NUCLEOTIDE SEQUENCE [LARGE SCALE GENOMIC DNA]</scope>
    <source>
        <strain evidence="3">ASW11-19</strain>
    </source>
</reference>
<gene>
    <name evidence="2" type="ORF">OCL06_09705</name>
</gene>
<evidence type="ECO:0000313" key="3">
    <source>
        <dbReference type="Proteomes" id="UP001209257"/>
    </source>
</evidence>
<dbReference type="InterPro" id="IPR028087">
    <property type="entry name" value="Tad_N"/>
</dbReference>
<evidence type="ECO:0000313" key="2">
    <source>
        <dbReference type="EMBL" id="MCU7554873.1"/>
    </source>
</evidence>
<dbReference type="Proteomes" id="UP001209257">
    <property type="component" value="Unassembled WGS sequence"/>
</dbReference>
<comment type="caution">
    <text evidence="2">The sequence shown here is derived from an EMBL/GenBank/DDBJ whole genome shotgun (WGS) entry which is preliminary data.</text>
</comment>
<name>A0ABT2VPR9_9ALTE</name>
<accession>A0ABT2VPR9</accession>
<organism evidence="2 3">
    <name type="scientific">Alteromonas salexigens</name>
    <dbReference type="NCBI Taxonomy" id="2982530"/>
    <lineage>
        <taxon>Bacteria</taxon>
        <taxon>Pseudomonadati</taxon>
        <taxon>Pseudomonadota</taxon>
        <taxon>Gammaproteobacteria</taxon>
        <taxon>Alteromonadales</taxon>
        <taxon>Alteromonadaceae</taxon>
        <taxon>Alteromonas/Salinimonas group</taxon>
        <taxon>Alteromonas</taxon>
    </lineage>
</organism>
<feature type="domain" description="Putative Flp pilus-assembly TadG-like N-terminal" evidence="1">
    <location>
        <begin position="14"/>
        <end position="60"/>
    </location>
</feature>
<protein>
    <submittedName>
        <fullName evidence="2">Pilus assembly protein TadG-related protein</fullName>
    </submittedName>
</protein>
<dbReference type="RefSeq" id="WP_262993977.1">
    <property type="nucleotide sequence ID" value="NZ_JAOTJC010000008.1"/>
</dbReference>
<sequence length="437" mass="46156">MTILPPHHIQKQTGNILVLFCIGFLAMLGTAAMALDGGHLLLNKSRLQLLVDAAALSGASELDQGGNQDDARQAVVDIIAENLTFAEFSEIADTLDLSAADIYSESVTQQLFVEFSERPDPFMPTASATATYIRVGVTGISLDNFLAQVLGLNKQISASAVSGPSTALVECYSNLVPMVVCGANNDPSDNFGLPIGQLQLLKISSNTSSPIGPGNFQLVRLEGASGAADVRKAMAGEDYNGEQCFTADPTAADGQIDTEPGNSVGPVAQGLNTRMGEWQGGQINNIEHPRDLNTCEGEHIPLDADDNLDTTSEQYANAYRYNEYLTDTATADSNAAVCSDVNHNGDIVAPDPARVERRILQILVGDCDGQSNGADQLGYFGSACFFMTQAVQQKGTDAYVIGEYIESCNSEGVPSGNAADNAGPYKLVLYHAGKTDA</sequence>
<dbReference type="Pfam" id="PF13400">
    <property type="entry name" value="Tad"/>
    <property type="match status" value="1"/>
</dbReference>
<keyword evidence="3" id="KW-1185">Reference proteome</keyword>
<evidence type="ECO:0000259" key="1">
    <source>
        <dbReference type="Pfam" id="PF13400"/>
    </source>
</evidence>